<dbReference type="SUPFAM" id="SSF48239">
    <property type="entry name" value="Terpenoid cyclases/Protein prenyltransferases"/>
    <property type="match status" value="2"/>
</dbReference>
<dbReference type="EMBL" id="JAGYWB010000009">
    <property type="protein sequence ID" value="KAI0512275.1"/>
    <property type="molecule type" value="Genomic_DNA"/>
</dbReference>
<dbReference type="Gene3D" id="1.50.10.130">
    <property type="entry name" value="Terpene synthase, N-terminal domain"/>
    <property type="match status" value="1"/>
</dbReference>
<dbReference type="Pfam" id="PF01397">
    <property type="entry name" value="Terpene_synth"/>
    <property type="match status" value="1"/>
</dbReference>
<protein>
    <recommendedName>
        <fullName evidence="3">Terpene synthase N-terminal domain-containing protein</fullName>
    </recommendedName>
</protein>
<dbReference type="PANTHER" id="PTHR31739">
    <property type="entry name" value="ENT-COPALYL DIPHOSPHATE SYNTHASE, CHLOROPLASTIC"/>
    <property type="match status" value="1"/>
</dbReference>
<gene>
    <name evidence="4" type="ORF">KFK09_012914</name>
</gene>
<organism evidence="4 5">
    <name type="scientific">Dendrobium nobile</name>
    <name type="common">Orchid</name>
    <dbReference type="NCBI Taxonomy" id="94219"/>
    <lineage>
        <taxon>Eukaryota</taxon>
        <taxon>Viridiplantae</taxon>
        <taxon>Streptophyta</taxon>
        <taxon>Embryophyta</taxon>
        <taxon>Tracheophyta</taxon>
        <taxon>Spermatophyta</taxon>
        <taxon>Magnoliopsida</taxon>
        <taxon>Liliopsida</taxon>
        <taxon>Asparagales</taxon>
        <taxon>Orchidaceae</taxon>
        <taxon>Epidendroideae</taxon>
        <taxon>Malaxideae</taxon>
        <taxon>Dendrobiinae</taxon>
        <taxon>Dendrobium</taxon>
    </lineage>
</organism>
<dbReference type="GO" id="GO:0000287">
    <property type="term" value="F:magnesium ion binding"/>
    <property type="evidence" value="ECO:0007669"/>
    <property type="project" value="TreeGrafter"/>
</dbReference>
<dbReference type="Proteomes" id="UP000829196">
    <property type="component" value="Unassembled WGS sequence"/>
</dbReference>
<evidence type="ECO:0000256" key="1">
    <source>
        <dbReference type="ARBA" id="ARBA00001946"/>
    </source>
</evidence>
<name>A0A8T3BKQ8_DENNO</name>
<dbReference type="GO" id="GO:0016102">
    <property type="term" value="P:diterpenoid biosynthetic process"/>
    <property type="evidence" value="ECO:0007669"/>
    <property type="project" value="TreeGrafter"/>
</dbReference>
<dbReference type="PANTHER" id="PTHR31739:SF25">
    <property type="entry name" value="(E,E)-GERANYLLINALOOL SYNTHASE"/>
    <property type="match status" value="1"/>
</dbReference>
<dbReference type="InterPro" id="IPR050148">
    <property type="entry name" value="Terpene_synthase-like"/>
</dbReference>
<evidence type="ECO:0000259" key="3">
    <source>
        <dbReference type="Pfam" id="PF01397"/>
    </source>
</evidence>
<dbReference type="InterPro" id="IPR001906">
    <property type="entry name" value="Terpene_synth_N"/>
</dbReference>
<dbReference type="Gene3D" id="1.50.10.160">
    <property type="match status" value="1"/>
</dbReference>
<keyword evidence="2" id="KW-0460">Magnesium</keyword>
<dbReference type="SUPFAM" id="SSF48576">
    <property type="entry name" value="Terpenoid synthases"/>
    <property type="match status" value="1"/>
</dbReference>
<reference evidence="4" key="1">
    <citation type="journal article" date="2022" name="Front. Genet.">
        <title>Chromosome-Scale Assembly of the Dendrobium nobile Genome Provides Insights Into the Molecular Mechanism of the Biosynthesis of the Medicinal Active Ingredient of Dendrobium.</title>
        <authorList>
            <person name="Xu Q."/>
            <person name="Niu S.-C."/>
            <person name="Li K.-L."/>
            <person name="Zheng P.-J."/>
            <person name="Zhang X.-J."/>
            <person name="Jia Y."/>
            <person name="Liu Y."/>
            <person name="Niu Y.-X."/>
            <person name="Yu L.-H."/>
            <person name="Chen D.-F."/>
            <person name="Zhang G.-Q."/>
        </authorList>
    </citation>
    <scope>NUCLEOTIDE SEQUENCE</scope>
    <source>
        <tissue evidence="4">Leaf</tissue>
    </source>
</reference>
<evidence type="ECO:0000313" key="4">
    <source>
        <dbReference type="EMBL" id="KAI0512275.1"/>
    </source>
</evidence>
<dbReference type="InterPro" id="IPR008930">
    <property type="entry name" value="Terpenoid_cyclase/PrenylTrfase"/>
</dbReference>
<dbReference type="FunFam" id="1.50.10.130:FF:000002">
    <property type="entry name" value="Ent-copalyl diphosphate synthase, chloroplastic"/>
    <property type="match status" value="1"/>
</dbReference>
<dbReference type="SMR" id="A0A8T3BKQ8"/>
<dbReference type="OrthoDB" id="756917at2759"/>
<dbReference type="AlphaFoldDB" id="A0A8T3BKQ8"/>
<keyword evidence="5" id="KW-1185">Reference proteome</keyword>
<dbReference type="GO" id="GO:0010333">
    <property type="term" value="F:terpene synthase activity"/>
    <property type="evidence" value="ECO:0007669"/>
    <property type="project" value="InterPro"/>
</dbReference>
<dbReference type="InterPro" id="IPR008949">
    <property type="entry name" value="Isoprenoid_synthase_dom_sf"/>
</dbReference>
<comment type="cofactor">
    <cofactor evidence="1">
        <name>Mg(2+)</name>
        <dbReference type="ChEBI" id="CHEBI:18420"/>
    </cofactor>
</comment>
<comment type="caution">
    <text evidence="4">The sequence shown here is derived from an EMBL/GenBank/DDBJ whole genome shotgun (WGS) entry which is preliminary data.</text>
</comment>
<dbReference type="InterPro" id="IPR036965">
    <property type="entry name" value="Terpene_synth_N_sf"/>
</dbReference>
<accession>A0A8T3BKQ8</accession>
<sequence>MKEELFSPSANLFTLFPVSAYETAWVAMVPDPDDPTSPMFPEYLDWVLRSQSALGFWFDEQHDINNDHHELIDYKHQCSSDDLLATIACLIALKTWESNGFSHRINKGLRFLQYNMEKELMNMRKRKEGGDEVGNAPFRMWFLMVELCKAKGLKVISSQQINNELFYEFKLNEKKLSREETEDMIKKERLVMRENAFENYGPTLLLRSPSVTAFPPIFSMDKDFMKLCVVDHLERLGCAEHFSEEIKHAMDHLYEKWIEEESEVPRKDVDVFQIYNDSLAFRLLRMHGYPVSPRRFCWFIDDEKILSHMKDNYAFFLGPILSIYKASHIAFLDDHDLDKAGLFSLHILQKGLKSMKSQNETNISYSLKKFEQEIEHELEHKWLARMDHLEYRLYIERGGVYNFWAGKNAPYKILQNNDLLQFAIYNFMMRQSLYRKELNELHRWSKDTGLSMMGFGREKTTYCYFPWLLQVAFLLTQIQGRKPQNARF</sequence>
<evidence type="ECO:0000313" key="5">
    <source>
        <dbReference type="Proteomes" id="UP000829196"/>
    </source>
</evidence>
<feature type="domain" description="Terpene synthase N-terminal" evidence="3">
    <location>
        <begin position="221"/>
        <end position="377"/>
    </location>
</feature>
<proteinExistence type="predicted"/>
<evidence type="ECO:0000256" key="2">
    <source>
        <dbReference type="ARBA" id="ARBA00022842"/>
    </source>
</evidence>
<dbReference type="Gene3D" id="1.10.600.10">
    <property type="entry name" value="Farnesyl Diphosphate Synthase"/>
    <property type="match status" value="1"/>
</dbReference>